<sequence length="41" mass="4474">MEGMGPTHGTHAQVCHKRETNPILTPMLQGKAYKQTHGMVG</sequence>
<feature type="region of interest" description="Disordered" evidence="1">
    <location>
        <begin position="1"/>
        <end position="22"/>
    </location>
</feature>
<reference evidence="2" key="1">
    <citation type="submission" date="2020-09" db="EMBL/GenBank/DDBJ databases">
        <title>Genome-Enabled Discovery of Anthraquinone Biosynthesis in Senna tora.</title>
        <authorList>
            <person name="Kang S.-H."/>
            <person name="Pandey R.P."/>
            <person name="Lee C.-M."/>
            <person name="Sim J.-S."/>
            <person name="Jeong J.-T."/>
            <person name="Choi B.-S."/>
            <person name="Jung M."/>
            <person name="Ginzburg D."/>
            <person name="Zhao K."/>
            <person name="Won S.Y."/>
            <person name="Oh T.-J."/>
            <person name="Yu Y."/>
            <person name="Kim N.-H."/>
            <person name="Lee O.R."/>
            <person name="Lee T.-H."/>
            <person name="Bashyal P."/>
            <person name="Kim T.-S."/>
            <person name="Lee W.-H."/>
            <person name="Kawkins C."/>
            <person name="Kim C.-K."/>
            <person name="Kim J.S."/>
            <person name="Ahn B.O."/>
            <person name="Rhee S.Y."/>
            <person name="Sohng J.K."/>
        </authorList>
    </citation>
    <scope>NUCLEOTIDE SEQUENCE</scope>
    <source>
        <tissue evidence="2">Leaf</tissue>
    </source>
</reference>
<dbReference type="EMBL" id="JAAIUW010000011">
    <property type="protein sequence ID" value="KAF7810527.1"/>
    <property type="molecule type" value="Genomic_DNA"/>
</dbReference>
<comment type="caution">
    <text evidence="2">The sequence shown here is derived from an EMBL/GenBank/DDBJ whole genome shotgun (WGS) entry which is preliminary data.</text>
</comment>
<name>A0A834SYX2_9FABA</name>
<evidence type="ECO:0000256" key="1">
    <source>
        <dbReference type="SAM" id="MobiDB-lite"/>
    </source>
</evidence>
<dbReference type="Proteomes" id="UP000634136">
    <property type="component" value="Unassembled WGS sequence"/>
</dbReference>
<evidence type="ECO:0000313" key="2">
    <source>
        <dbReference type="EMBL" id="KAF7810527.1"/>
    </source>
</evidence>
<organism evidence="2 3">
    <name type="scientific">Senna tora</name>
    <dbReference type="NCBI Taxonomy" id="362788"/>
    <lineage>
        <taxon>Eukaryota</taxon>
        <taxon>Viridiplantae</taxon>
        <taxon>Streptophyta</taxon>
        <taxon>Embryophyta</taxon>
        <taxon>Tracheophyta</taxon>
        <taxon>Spermatophyta</taxon>
        <taxon>Magnoliopsida</taxon>
        <taxon>eudicotyledons</taxon>
        <taxon>Gunneridae</taxon>
        <taxon>Pentapetalae</taxon>
        <taxon>rosids</taxon>
        <taxon>fabids</taxon>
        <taxon>Fabales</taxon>
        <taxon>Fabaceae</taxon>
        <taxon>Caesalpinioideae</taxon>
        <taxon>Cassia clade</taxon>
        <taxon>Senna</taxon>
    </lineage>
</organism>
<keyword evidence="3" id="KW-1185">Reference proteome</keyword>
<proteinExistence type="predicted"/>
<protein>
    <submittedName>
        <fullName evidence="2">Uncharacterized protein</fullName>
    </submittedName>
</protein>
<evidence type="ECO:0000313" key="3">
    <source>
        <dbReference type="Proteomes" id="UP000634136"/>
    </source>
</evidence>
<accession>A0A834SYX2</accession>
<gene>
    <name evidence="2" type="ORF">G2W53_037270</name>
</gene>
<dbReference type="AlphaFoldDB" id="A0A834SYX2"/>